<dbReference type="PROSITE" id="PS51257">
    <property type="entry name" value="PROKAR_LIPOPROTEIN"/>
    <property type="match status" value="1"/>
</dbReference>
<sequence>MKLLNPRGFGLVCASAAVAAGLMLAGCANTVEGTPTVDQAQVTSYRAEVSSSAAAASSSKAAAQVAKATADNCDPFRKTAGTAVDRYNEFVDAHDASAADQVAKRDAAAGALEDAAKTIETELNATRADLPADLAGKLTDYVNAARSLAAEIRKMSGGSSVAPLNDASKKVNDALTAVRNACPGK</sequence>
<dbReference type="GeneID" id="93369337"/>
<reference evidence="2 3" key="1">
    <citation type="submission" date="2016-10" db="EMBL/GenBank/DDBJ databases">
        <title>Genome sequence of Nocardia seriolae strain EM150506, isolated from Anguila japonica.</title>
        <authorList>
            <person name="Han H.-J."/>
        </authorList>
    </citation>
    <scope>NUCLEOTIDE SEQUENCE [LARGE SCALE GENOMIC DNA]</scope>
    <source>
        <strain evidence="2 3">EM150506</strain>
    </source>
</reference>
<dbReference type="Proteomes" id="UP000180166">
    <property type="component" value="Chromosome"/>
</dbReference>
<evidence type="ECO:0000256" key="1">
    <source>
        <dbReference type="SAM" id="SignalP"/>
    </source>
</evidence>
<dbReference type="RefSeq" id="WP_033086993.1">
    <property type="nucleotide sequence ID" value="NZ_AP017900.1"/>
</dbReference>
<keyword evidence="1" id="KW-0732">Signal</keyword>
<feature type="signal peptide" evidence="1">
    <location>
        <begin position="1"/>
        <end position="19"/>
    </location>
</feature>
<name>A0ABC8ASU2_9NOCA</name>
<protein>
    <recommendedName>
        <fullName evidence="4">Lipoprotein</fullName>
    </recommendedName>
</protein>
<accession>A0ABC8ASU2</accession>
<evidence type="ECO:0000313" key="2">
    <source>
        <dbReference type="EMBL" id="APA97062.1"/>
    </source>
</evidence>
<evidence type="ECO:0000313" key="3">
    <source>
        <dbReference type="Proteomes" id="UP000180166"/>
    </source>
</evidence>
<evidence type="ECO:0008006" key="4">
    <source>
        <dbReference type="Google" id="ProtNLM"/>
    </source>
</evidence>
<dbReference type="EMBL" id="CP017839">
    <property type="protein sequence ID" value="APA97062.1"/>
    <property type="molecule type" value="Genomic_DNA"/>
</dbReference>
<dbReference type="KEGG" id="nsr:NS506_03004"/>
<dbReference type="AlphaFoldDB" id="A0ABC8ASU2"/>
<organism evidence="2 3">
    <name type="scientific">Nocardia seriolae</name>
    <dbReference type="NCBI Taxonomy" id="37332"/>
    <lineage>
        <taxon>Bacteria</taxon>
        <taxon>Bacillati</taxon>
        <taxon>Actinomycetota</taxon>
        <taxon>Actinomycetes</taxon>
        <taxon>Mycobacteriales</taxon>
        <taxon>Nocardiaceae</taxon>
        <taxon>Nocardia</taxon>
    </lineage>
</organism>
<feature type="chain" id="PRO_5044871751" description="Lipoprotein" evidence="1">
    <location>
        <begin position="20"/>
        <end position="185"/>
    </location>
</feature>
<proteinExistence type="predicted"/>
<gene>
    <name evidence="2" type="ORF">NS506_03004</name>
</gene>